<feature type="domain" description="Reverse transcriptase" evidence="6">
    <location>
        <begin position="1"/>
        <end position="258"/>
    </location>
</feature>
<dbReference type="InterPro" id="IPR000477">
    <property type="entry name" value="RT_dom"/>
</dbReference>
<gene>
    <name evidence="7" type="ORF">GCM10007363_27580</name>
</gene>
<dbReference type="RefSeq" id="WP_093985482.1">
    <property type="nucleotide sequence ID" value="NZ_BMDE01000009.1"/>
</dbReference>
<evidence type="ECO:0000256" key="3">
    <source>
        <dbReference type="ARBA" id="ARBA00022723"/>
    </source>
</evidence>
<dbReference type="Pfam" id="PF00078">
    <property type="entry name" value="RVT_1"/>
    <property type="match status" value="1"/>
</dbReference>
<dbReference type="CDD" id="cd03487">
    <property type="entry name" value="RT_Bac_retron_II"/>
    <property type="match status" value="1"/>
</dbReference>
<evidence type="ECO:0000313" key="8">
    <source>
        <dbReference type="Proteomes" id="UP000655550"/>
    </source>
</evidence>
<dbReference type="PROSITE" id="PS50878">
    <property type="entry name" value="RT_POL"/>
    <property type="match status" value="1"/>
</dbReference>
<organism evidence="7 8">
    <name type="scientific">Pseudomonas fluvialis</name>
    <dbReference type="NCBI Taxonomy" id="1793966"/>
    <lineage>
        <taxon>Bacteria</taxon>
        <taxon>Pseudomonadati</taxon>
        <taxon>Pseudomonadota</taxon>
        <taxon>Gammaproteobacteria</taxon>
        <taxon>Pseudomonadales</taxon>
        <taxon>Pseudomonadaceae</taxon>
        <taxon>Pseudomonas</taxon>
    </lineage>
</organism>
<comment type="caution">
    <text evidence="7">The sequence shown here is derived from an EMBL/GenBank/DDBJ whole genome shotgun (WGS) entry which is preliminary data.</text>
</comment>
<evidence type="ECO:0000256" key="4">
    <source>
        <dbReference type="ARBA" id="ARBA00022842"/>
    </source>
</evidence>
<proteinExistence type="predicted"/>
<dbReference type="PRINTS" id="PR00866">
    <property type="entry name" value="RNADNAPOLMS"/>
</dbReference>
<protein>
    <recommendedName>
        <fullName evidence="6">Reverse transcriptase domain-containing protein</fullName>
    </recommendedName>
</protein>
<keyword evidence="5" id="KW-0695">RNA-directed DNA polymerase</keyword>
<accession>A0ABQ2ART2</accession>
<dbReference type="Proteomes" id="UP000655550">
    <property type="component" value="Unassembled WGS sequence"/>
</dbReference>
<dbReference type="InterPro" id="IPR000123">
    <property type="entry name" value="Reverse_transcriptase_msDNA"/>
</dbReference>
<evidence type="ECO:0000313" key="7">
    <source>
        <dbReference type="EMBL" id="GGH96306.1"/>
    </source>
</evidence>
<keyword evidence="3" id="KW-0479">Metal-binding</keyword>
<evidence type="ECO:0000256" key="5">
    <source>
        <dbReference type="ARBA" id="ARBA00022918"/>
    </source>
</evidence>
<keyword evidence="8" id="KW-1185">Reference proteome</keyword>
<reference evidence="8" key="1">
    <citation type="journal article" date="2019" name="Int. J. Syst. Evol. Microbiol.">
        <title>The Global Catalogue of Microorganisms (GCM) 10K type strain sequencing project: providing services to taxonomists for standard genome sequencing and annotation.</title>
        <authorList>
            <consortium name="The Broad Institute Genomics Platform"/>
            <consortium name="The Broad Institute Genome Sequencing Center for Infectious Disease"/>
            <person name="Wu L."/>
            <person name="Ma J."/>
        </authorList>
    </citation>
    <scope>NUCLEOTIDE SEQUENCE [LARGE SCALE GENOMIC DNA]</scope>
    <source>
        <strain evidence="8">CCM 8778</strain>
    </source>
</reference>
<keyword evidence="2" id="KW-0548">Nucleotidyltransferase</keyword>
<keyword evidence="1" id="KW-0808">Transferase</keyword>
<name>A0ABQ2ART2_9PSED</name>
<sequence>MDAPRYPCKSIHSLKALSLALGEPVELLLSLAKRSSNLYRHVPQTKKDGSVRHTYDAHEPLKKVQRKIVDKFLARVRYPDYLHGGIKDPNSRRSIYSNARIHGKAKTILLQDIKDFFPSIGVQHVQQIFSGLFGFSDEVAQVLALLTTRHGVVPQGASTSGYLANLVFWDTEPALVARLHARGLKYSRFADDITISAMTTLERSALTGLVAAVTDMLAKKGCQQKRTKLHIRKRGQSLLAKPKVEAGYEPLTVTGLSVFNEAPGLPKAERKAIRAAVKQAEDQASQGASWAQLEPTFRSVMGRVGRLIACGHPDGERYKLRLKALKTRCQVPLLDRYAAAATGADVPVV</sequence>
<evidence type="ECO:0000259" key="6">
    <source>
        <dbReference type="PROSITE" id="PS50878"/>
    </source>
</evidence>
<keyword evidence="4" id="KW-0460">Magnesium</keyword>
<evidence type="ECO:0000256" key="1">
    <source>
        <dbReference type="ARBA" id="ARBA00022679"/>
    </source>
</evidence>
<dbReference type="EMBL" id="BMDE01000009">
    <property type="protein sequence ID" value="GGH96306.1"/>
    <property type="molecule type" value="Genomic_DNA"/>
</dbReference>
<evidence type="ECO:0000256" key="2">
    <source>
        <dbReference type="ARBA" id="ARBA00022695"/>
    </source>
</evidence>